<sequence>MPDDDTTRHTRDAQVCQGLADAGASDLVDAGDTTEALEGCRIDRDGVGLTTKCKSAKAAGTDGVSCNTGDDCAPGFDCVEGDKGGSVCRRYCCAGTCETQVSQNSGTTFCDVQRLVDTAHKAPVCMPLKHCKLLEPGACVDNETCAIVTASGESGCVAIGTAQAGDSCEENHCGAGLTCVGQVGNRRCYQLCKVSSSTCAQGQTCKTTTLFKDPEYGLCQATSSAK</sequence>
<name>A0A0K1QGH5_9BACT</name>
<protein>
    <submittedName>
        <fullName evidence="1">Uncharacterized protein</fullName>
    </submittedName>
</protein>
<dbReference type="Proteomes" id="UP000064967">
    <property type="component" value="Chromosome"/>
</dbReference>
<dbReference type="KEGG" id="llu:AKJ09_11410"/>
<evidence type="ECO:0000313" key="1">
    <source>
        <dbReference type="EMBL" id="AKV04747.1"/>
    </source>
</evidence>
<dbReference type="AlphaFoldDB" id="A0A0K1QGH5"/>
<proteinExistence type="predicted"/>
<evidence type="ECO:0000313" key="2">
    <source>
        <dbReference type="Proteomes" id="UP000064967"/>
    </source>
</evidence>
<organism evidence="1 2">
    <name type="scientific">Labilithrix luteola</name>
    <dbReference type="NCBI Taxonomy" id="1391654"/>
    <lineage>
        <taxon>Bacteria</taxon>
        <taxon>Pseudomonadati</taxon>
        <taxon>Myxococcota</taxon>
        <taxon>Polyangia</taxon>
        <taxon>Polyangiales</taxon>
        <taxon>Labilitrichaceae</taxon>
        <taxon>Labilithrix</taxon>
    </lineage>
</organism>
<dbReference type="EMBL" id="CP012333">
    <property type="protein sequence ID" value="AKV04747.1"/>
    <property type="molecule type" value="Genomic_DNA"/>
</dbReference>
<accession>A0A0K1QGH5</accession>
<reference evidence="1 2" key="1">
    <citation type="submission" date="2015-08" db="EMBL/GenBank/DDBJ databases">
        <authorList>
            <person name="Babu N.S."/>
            <person name="Beckwith C.J."/>
            <person name="Beseler K.G."/>
            <person name="Brison A."/>
            <person name="Carone J.V."/>
            <person name="Caskin T.P."/>
            <person name="Diamond M."/>
            <person name="Durham M.E."/>
            <person name="Foxe J.M."/>
            <person name="Go M."/>
            <person name="Henderson B.A."/>
            <person name="Jones I.B."/>
            <person name="McGettigan J.A."/>
            <person name="Micheletti S.J."/>
            <person name="Nasrallah M.E."/>
            <person name="Ortiz D."/>
            <person name="Piller C.R."/>
            <person name="Privatt S.R."/>
            <person name="Schneider S.L."/>
            <person name="Sharp S."/>
            <person name="Smith T.C."/>
            <person name="Stanton J.D."/>
            <person name="Ullery H.E."/>
            <person name="Wilson R.J."/>
            <person name="Serrano M.G."/>
            <person name="Buck G."/>
            <person name="Lee V."/>
            <person name="Wang Y."/>
            <person name="Carvalho R."/>
            <person name="Voegtly L."/>
            <person name="Shi R."/>
            <person name="Duckworth R."/>
            <person name="Johnson A."/>
            <person name="Loviza R."/>
            <person name="Walstead R."/>
            <person name="Shah Z."/>
            <person name="Kiflezghi M."/>
            <person name="Wade K."/>
            <person name="Ball S.L."/>
            <person name="Bradley K.W."/>
            <person name="Asai D.J."/>
            <person name="Bowman C.A."/>
            <person name="Russell D.A."/>
            <person name="Pope W.H."/>
            <person name="Jacobs-Sera D."/>
            <person name="Hendrix R.W."/>
            <person name="Hatfull G.F."/>
        </authorList>
    </citation>
    <scope>NUCLEOTIDE SEQUENCE [LARGE SCALE GENOMIC DNA]</scope>
    <source>
        <strain evidence="1 2">DSM 27648</strain>
    </source>
</reference>
<keyword evidence="2" id="KW-1185">Reference proteome</keyword>
<gene>
    <name evidence="1" type="ORF">AKJ09_11410</name>
</gene>